<keyword evidence="2" id="KW-1185">Reference proteome</keyword>
<dbReference type="Gene3D" id="3.30.420.10">
    <property type="entry name" value="Ribonuclease H-like superfamily/Ribonuclease H"/>
    <property type="match status" value="1"/>
</dbReference>
<dbReference type="EMBL" id="DS135993">
    <property type="protein sequence ID" value="EAX70518.1"/>
    <property type="molecule type" value="Genomic_DNA"/>
</dbReference>
<accession>A2HJ98</accession>
<dbReference type="OrthoDB" id="616263at2759"/>
<dbReference type="Proteomes" id="UP000001542">
    <property type="component" value="Unassembled WGS sequence"/>
</dbReference>
<protein>
    <submittedName>
        <fullName evidence="1">Mar1 putative transposase, putative</fullName>
    </submittedName>
</protein>
<reference evidence="1" key="2">
    <citation type="journal article" date="2007" name="Science">
        <title>Draft genome sequence of the sexually transmitted pathogen Trichomonas vaginalis.</title>
        <authorList>
            <person name="Carlton J.M."/>
            <person name="Hirt R.P."/>
            <person name="Silva J.C."/>
            <person name="Delcher A.L."/>
            <person name="Schatz M."/>
            <person name="Zhao Q."/>
            <person name="Wortman J.R."/>
            <person name="Bidwell S.L."/>
            <person name="Alsmark U.C.M."/>
            <person name="Besteiro S."/>
            <person name="Sicheritz-Ponten T."/>
            <person name="Noel C.J."/>
            <person name="Dacks J.B."/>
            <person name="Foster P.G."/>
            <person name="Simillion C."/>
            <person name="Van de Peer Y."/>
            <person name="Miranda-Saavedra D."/>
            <person name="Barton G.J."/>
            <person name="Westrop G.D."/>
            <person name="Mueller S."/>
            <person name="Dessi D."/>
            <person name="Fiori P.L."/>
            <person name="Ren Q."/>
            <person name="Paulsen I."/>
            <person name="Zhang H."/>
            <person name="Bastida-Corcuera F.D."/>
            <person name="Simoes-Barbosa A."/>
            <person name="Brown M.T."/>
            <person name="Hayes R.D."/>
            <person name="Mukherjee M."/>
            <person name="Okumura C.Y."/>
            <person name="Schneider R."/>
            <person name="Smith A.J."/>
            <person name="Vanacova S."/>
            <person name="Villalvazo M."/>
            <person name="Haas B.J."/>
            <person name="Pertea M."/>
            <person name="Feldblyum T.V."/>
            <person name="Utterback T.R."/>
            <person name="Shu C.L."/>
            <person name="Osoegawa K."/>
            <person name="de Jong P.J."/>
            <person name="Hrdy I."/>
            <person name="Horvathova L."/>
            <person name="Zubacova Z."/>
            <person name="Dolezal P."/>
            <person name="Malik S.B."/>
            <person name="Logsdon J.M. Jr."/>
            <person name="Henze K."/>
            <person name="Gupta A."/>
            <person name="Wang C.C."/>
            <person name="Dunne R.L."/>
            <person name="Upcroft J.A."/>
            <person name="Upcroft P."/>
            <person name="White O."/>
            <person name="Salzberg S.L."/>
            <person name="Tang P."/>
            <person name="Chiu C.-H."/>
            <person name="Lee Y.-S."/>
            <person name="Embley T.M."/>
            <person name="Coombs G.H."/>
            <person name="Mottram J.C."/>
            <person name="Tachezy J."/>
            <person name="Fraser-Liggett C.M."/>
            <person name="Johnson P.J."/>
        </authorList>
    </citation>
    <scope>NUCLEOTIDE SEQUENCE [LARGE SCALE GENOMIC DNA]</scope>
    <source>
        <strain evidence="1">G3</strain>
    </source>
</reference>
<dbReference type="AlphaFoldDB" id="A2HJ98"/>
<evidence type="ECO:0000313" key="2">
    <source>
        <dbReference type="Proteomes" id="UP000001542"/>
    </source>
</evidence>
<feature type="non-terminal residue" evidence="1">
    <location>
        <position position="1"/>
    </location>
</feature>
<dbReference type="GO" id="GO:0003676">
    <property type="term" value="F:nucleic acid binding"/>
    <property type="evidence" value="ECO:0007669"/>
    <property type="project" value="InterPro"/>
</dbReference>
<dbReference type="InParanoid" id="A2HJ98"/>
<dbReference type="InterPro" id="IPR036397">
    <property type="entry name" value="RNaseH_sf"/>
</dbReference>
<proteinExistence type="predicted"/>
<organism evidence="1 2">
    <name type="scientific">Trichomonas vaginalis (strain ATCC PRA-98 / G3)</name>
    <dbReference type="NCBI Taxonomy" id="412133"/>
    <lineage>
        <taxon>Eukaryota</taxon>
        <taxon>Metamonada</taxon>
        <taxon>Parabasalia</taxon>
        <taxon>Trichomonadida</taxon>
        <taxon>Trichomonadidae</taxon>
        <taxon>Trichomonas</taxon>
    </lineage>
</organism>
<reference evidence="1" key="1">
    <citation type="submission" date="2006-10" db="EMBL/GenBank/DDBJ databases">
        <authorList>
            <person name="Amadeo P."/>
            <person name="Zhao Q."/>
            <person name="Wortman J."/>
            <person name="Fraser-Liggett C."/>
            <person name="Carlton J."/>
        </authorList>
    </citation>
    <scope>NUCLEOTIDE SEQUENCE</scope>
    <source>
        <strain evidence="1">G3</strain>
    </source>
</reference>
<evidence type="ECO:0000313" key="1">
    <source>
        <dbReference type="EMBL" id="EAX70518.1"/>
    </source>
</evidence>
<sequence>YSPDIALSDFYLFGTLKKRAEGREFPSPDDLENFVREQFEHFLMMI</sequence>
<dbReference type="VEuPathDB" id="TrichDB:TVAG_TEG_DS147035_1_1"/>
<gene>
    <name evidence="1" type="ORF">TVAG_604450</name>
</gene>
<name>A2HJ98_TRIV3</name>
<dbReference type="VEuPathDB" id="TrichDB:TVAGG3_0754510"/>